<name>A0A3P5ZW92_BRACM</name>
<organism evidence="2">
    <name type="scientific">Brassica campestris</name>
    <name type="common">Field mustard</name>
    <dbReference type="NCBI Taxonomy" id="3711"/>
    <lineage>
        <taxon>Eukaryota</taxon>
        <taxon>Viridiplantae</taxon>
        <taxon>Streptophyta</taxon>
        <taxon>Embryophyta</taxon>
        <taxon>Tracheophyta</taxon>
        <taxon>Spermatophyta</taxon>
        <taxon>Magnoliopsida</taxon>
        <taxon>eudicotyledons</taxon>
        <taxon>Gunneridae</taxon>
        <taxon>Pentapetalae</taxon>
        <taxon>rosids</taxon>
        <taxon>malvids</taxon>
        <taxon>Brassicales</taxon>
        <taxon>Brassicaceae</taxon>
        <taxon>Brassiceae</taxon>
        <taxon>Brassica</taxon>
    </lineage>
</organism>
<evidence type="ECO:0000313" key="1">
    <source>
        <dbReference type="EMBL" id="CAG7889359.1"/>
    </source>
</evidence>
<evidence type="ECO:0000313" key="2">
    <source>
        <dbReference type="EMBL" id="VDC76751.1"/>
    </source>
</evidence>
<reference evidence="2" key="1">
    <citation type="submission" date="2018-11" db="EMBL/GenBank/DDBJ databases">
        <authorList>
            <consortium name="Genoscope - CEA"/>
            <person name="William W."/>
        </authorList>
    </citation>
    <scope>NUCLEOTIDE SEQUENCE</scope>
</reference>
<dbReference type="AlphaFoldDB" id="A0A3P5ZW92"/>
<proteinExistence type="predicted"/>
<accession>A0A3P5ZW92</accession>
<protein>
    <submittedName>
        <fullName evidence="1">Uncharacterized protein</fullName>
    </submittedName>
</protein>
<dbReference type="EMBL" id="LS974617">
    <property type="protein sequence ID" value="CAG7889359.1"/>
    <property type="molecule type" value="Genomic_DNA"/>
</dbReference>
<gene>
    <name evidence="2" type="ORF">BRAA01T03253Z</name>
    <name evidence="1" type="ORF">BRAPAZ1V2_A01P34350.2</name>
</gene>
<dbReference type="EMBL" id="LR031571">
    <property type="protein sequence ID" value="VDC76751.1"/>
    <property type="molecule type" value="Genomic_DNA"/>
</dbReference>
<sequence length="60" mass="7200">MLVVQSLIYSVWRQRNNMLHTNCITSPLVVFKDINRQVINSIYALRHKTKFRNLLSIWLI</sequence>
<dbReference type="Gramene" id="A01p34350.2_BraZ1">
    <property type="protein sequence ID" value="A01p34350.2_BraZ1.CDS.1"/>
    <property type="gene ID" value="A01g34350.2_BraZ1"/>
</dbReference>
<dbReference type="Proteomes" id="UP000694005">
    <property type="component" value="Chromosome A01"/>
</dbReference>